<dbReference type="AlphaFoldDB" id="A0ABD1LU88"/>
<accession>A0ABD1LU88</accession>
<evidence type="ECO:0000256" key="2">
    <source>
        <dbReference type="ARBA" id="ARBA00023015"/>
    </source>
</evidence>
<dbReference type="InterPro" id="IPR036879">
    <property type="entry name" value="TF_MADSbox_sf"/>
</dbReference>
<evidence type="ECO:0000259" key="7">
    <source>
        <dbReference type="PROSITE" id="PS50066"/>
    </source>
</evidence>
<evidence type="ECO:0000256" key="5">
    <source>
        <dbReference type="ARBA" id="ARBA00023242"/>
    </source>
</evidence>
<sequence length="238" mass="26901">MDSKNVSNKNAMVKKTKGRQKIEMRKITDKRSLQVAFSKRRNGVLKKASELAILCGVDVLVIVFSPSQRVFSFGTPSVDSLIGRYLGRAPPPPTDLDLNEPHFTSDERELQAHLGNLGDQFTAEKKREQELNRFMSMAENAFWWATPIDNMNKTQLEMFKTALLALKTHVNFKKEKLLSEGTSNCPRFLAGANSMHYPPLVRNHTVDGSVTHHHQFSNMLQGAHGQARGPDQSTFRFF</sequence>
<feature type="compositionally biased region" description="Polar residues" evidence="6">
    <location>
        <begin position="1"/>
        <end position="10"/>
    </location>
</feature>
<keyword evidence="9" id="KW-1185">Reference proteome</keyword>
<proteinExistence type="predicted"/>
<dbReference type="PRINTS" id="PR00404">
    <property type="entry name" value="MADSDOMAIN"/>
</dbReference>
<protein>
    <recommendedName>
        <fullName evidence="7">MADS-box domain-containing protein</fullName>
    </recommendedName>
</protein>
<dbReference type="GO" id="GO:0003677">
    <property type="term" value="F:DNA binding"/>
    <property type="evidence" value="ECO:0007669"/>
    <property type="project" value="UniProtKB-KW"/>
</dbReference>
<dbReference type="EMBL" id="JBGMDY010000007">
    <property type="protein sequence ID" value="KAL2327021.1"/>
    <property type="molecule type" value="Genomic_DNA"/>
</dbReference>
<keyword evidence="4" id="KW-0804">Transcription</keyword>
<comment type="caution">
    <text evidence="8">The sequence shown here is derived from an EMBL/GenBank/DDBJ whole genome shotgun (WGS) entry which is preliminary data.</text>
</comment>
<keyword evidence="3" id="KW-0238">DNA-binding</keyword>
<name>A0ABD1LU88_9FABA</name>
<dbReference type="Pfam" id="PF00319">
    <property type="entry name" value="SRF-TF"/>
    <property type="match status" value="1"/>
</dbReference>
<feature type="domain" description="MADS-box" evidence="7">
    <location>
        <begin position="17"/>
        <end position="77"/>
    </location>
</feature>
<dbReference type="SMART" id="SM00432">
    <property type="entry name" value="MADS"/>
    <property type="match status" value="1"/>
</dbReference>
<evidence type="ECO:0000256" key="4">
    <source>
        <dbReference type="ARBA" id="ARBA00023163"/>
    </source>
</evidence>
<gene>
    <name evidence="8" type="ORF">Fmac_020448</name>
</gene>
<dbReference type="PANTHER" id="PTHR11945:SF776">
    <property type="entry name" value="AGAMOUS-LIKE 50-RELATED"/>
    <property type="match status" value="1"/>
</dbReference>
<evidence type="ECO:0000313" key="9">
    <source>
        <dbReference type="Proteomes" id="UP001603857"/>
    </source>
</evidence>
<comment type="subcellular location">
    <subcellularLocation>
        <location evidence="1">Nucleus</location>
    </subcellularLocation>
</comment>
<dbReference type="PANTHER" id="PTHR11945">
    <property type="entry name" value="MADS BOX PROTEIN"/>
    <property type="match status" value="1"/>
</dbReference>
<dbReference type="PROSITE" id="PS50066">
    <property type="entry name" value="MADS_BOX_2"/>
    <property type="match status" value="1"/>
</dbReference>
<evidence type="ECO:0000256" key="6">
    <source>
        <dbReference type="SAM" id="MobiDB-lite"/>
    </source>
</evidence>
<organism evidence="8 9">
    <name type="scientific">Flemingia macrophylla</name>
    <dbReference type="NCBI Taxonomy" id="520843"/>
    <lineage>
        <taxon>Eukaryota</taxon>
        <taxon>Viridiplantae</taxon>
        <taxon>Streptophyta</taxon>
        <taxon>Embryophyta</taxon>
        <taxon>Tracheophyta</taxon>
        <taxon>Spermatophyta</taxon>
        <taxon>Magnoliopsida</taxon>
        <taxon>eudicotyledons</taxon>
        <taxon>Gunneridae</taxon>
        <taxon>Pentapetalae</taxon>
        <taxon>rosids</taxon>
        <taxon>fabids</taxon>
        <taxon>Fabales</taxon>
        <taxon>Fabaceae</taxon>
        <taxon>Papilionoideae</taxon>
        <taxon>50 kb inversion clade</taxon>
        <taxon>NPAAA clade</taxon>
        <taxon>indigoferoid/millettioid clade</taxon>
        <taxon>Phaseoleae</taxon>
        <taxon>Flemingia</taxon>
    </lineage>
</organism>
<dbReference type="GO" id="GO:0005634">
    <property type="term" value="C:nucleus"/>
    <property type="evidence" value="ECO:0007669"/>
    <property type="project" value="UniProtKB-SubCell"/>
</dbReference>
<dbReference type="Gene3D" id="3.40.1810.10">
    <property type="entry name" value="Transcription factor, MADS-box"/>
    <property type="match status" value="1"/>
</dbReference>
<dbReference type="FunFam" id="3.40.1810.10:FF:000006">
    <property type="entry name" value="Agamous-like MADS-box protein AGL62"/>
    <property type="match status" value="1"/>
</dbReference>
<keyword evidence="2" id="KW-0805">Transcription regulation</keyword>
<dbReference type="CDD" id="cd00265">
    <property type="entry name" value="MADS_MEF2_like"/>
    <property type="match status" value="1"/>
</dbReference>
<dbReference type="SUPFAM" id="SSF55455">
    <property type="entry name" value="SRF-like"/>
    <property type="match status" value="1"/>
</dbReference>
<dbReference type="InterPro" id="IPR002100">
    <property type="entry name" value="TF_MADSbox"/>
</dbReference>
<dbReference type="InterPro" id="IPR033896">
    <property type="entry name" value="MEF2-like_N"/>
</dbReference>
<evidence type="ECO:0000256" key="1">
    <source>
        <dbReference type="ARBA" id="ARBA00004123"/>
    </source>
</evidence>
<dbReference type="Proteomes" id="UP001603857">
    <property type="component" value="Unassembled WGS sequence"/>
</dbReference>
<reference evidence="8 9" key="1">
    <citation type="submission" date="2024-08" db="EMBL/GenBank/DDBJ databases">
        <title>Insights into the chromosomal genome structure of Flemingia macrophylla.</title>
        <authorList>
            <person name="Ding Y."/>
            <person name="Zhao Y."/>
            <person name="Bi W."/>
            <person name="Wu M."/>
            <person name="Zhao G."/>
            <person name="Gong Y."/>
            <person name="Li W."/>
            <person name="Zhang P."/>
        </authorList>
    </citation>
    <scope>NUCLEOTIDE SEQUENCE [LARGE SCALE GENOMIC DNA]</scope>
    <source>
        <strain evidence="8">DYQJB</strain>
        <tissue evidence="8">Leaf</tissue>
    </source>
</reference>
<evidence type="ECO:0000256" key="3">
    <source>
        <dbReference type="ARBA" id="ARBA00023125"/>
    </source>
</evidence>
<feature type="region of interest" description="Disordered" evidence="6">
    <location>
        <begin position="1"/>
        <end position="20"/>
    </location>
</feature>
<keyword evidence="5" id="KW-0539">Nucleus</keyword>
<evidence type="ECO:0000313" key="8">
    <source>
        <dbReference type="EMBL" id="KAL2327021.1"/>
    </source>
</evidence>